<evidence type="ECO:0000256" key="1">
    <source>
        <dbReference type="SAM" id="MobiDB-lite"/>
    </source>
</evidence>
<comment type="caution">
    <text evidence="4">The sequence shown here is derived from an EMBL/GenBank/DDBJ whole genome shotgun (WGS) entry which is preliminary data.</text>
</comment>
<feature type="compositionally biased region" description="Basic and acidic residues" evidence="1">
    <location>
        <begin position="355"/>
        <end position="366"/>
    </location>
</feature>
<organism evidence="4 5">
    <name type="scientific">Xanthomonas citri pv. citri</name>
    <dbReference type="NCBI Taxonomy" id="611301"/>
    <lineage>
        <taxon>Bacteria</taxon>
        <taxon>Pseudomonadati</taxon>
        <taxon>Pseudomonadota</taxon>
        <taxon>Gammaproteobacteria</taxon>
        <taxon>Lysobacterales</taxon>
        <taxon>Lysobacteraceae</taxon>
        <taxon>Xanthomonas</taxon>
    </lineage>
</organism>
<gene>
    <name evidence="4" type="ORF">XAC3562_410032</name>
</gene>
<feature type="region of interest" description="Disordered" evidence="1">
    <location>
        <begin position="216"/>
        <end position="250"/>
    </location>
</feature>
<feature type="transmembrane region" description="Helical" evidence="2">
    <location>
        <begin position="185"/>
        <end position="205"/>
    </location>
</feature>
<sequence length="400" mass="44682">MIYWYTGQPGHGKTLHAIDHAIDFRDAGRLVYVCNVRGFKHADARMLEMTPEQFIDWPNSLPDGAVCVVDEAYEHGMLPKRRPGSTVPHHVEQLAKHRHRGLDFIFVSQSPDRQCDDFVQDLIERHVHVRRRFGLPFAHLRTFDKYEKNPERGHPLTLKRVKLPKRPMGLYESTVLDTSERSIPWYYPTAILLLIAIIVGAWLTVGRVHDQLTGELHTTPEGSTPKGAAQNGAGATVGAAPPPVEDPTPTRARDYVAWMTPRVPGQPWTAPAYDALAVPSNQPPRLFCMQAGAGQDAHGKHSGASCSCITDQGTAYALDEARCAIVATRGQYEPFLDMNQREARRMTDLQQSAHYSEEARRMRDPEPGVTIGRQIRSQGTFPESPGYQSSTYTGPTTLQM</sequence>
<keyword evidence="2" id="KW-1133">Transmembrane helix</keyword>
<dbReference type="InterPro" id="IPR027417">
    <property type="entry name" value="P-loop_NTPase"/>
</dbReference>
<name>A0A0U5FDH0_XANCI</name>
<feature type="domain" description="Zona occludens toxin N-terminal" evidence="3">
    <location>
        <begin position="1"/>
        <end position="175"/>
    </location>
</feature>
<evidence type="ECO:0000313" key="5">
    <source>
        <dbReference type="Proteomes" id="UP000052230"/>
    </source>
</evidence>
<dbReference type="EMBL" id="CCXZ01000135">
    <property type="protein sequence ID" value="CEG16472.1"/>
    <property type="molecule type" value="Genomic_DNA"/>
</dbReference>
<feature type="region of interest" description="Disordered" evidence="1">
    <location>
        <begin position="348"/>
        <end position="400"/>
    </location>
</feature>
<dbReference type="Proteomes" id="UP000052230">
    <property type="component" value="Unassembled WGS sequence"/>
</dbReference>
<reference evidence="4 5" key="1">
    <citation type="submission" date="2014-09" db="EMBL/GenBank/DDBJ databases">
        <authorList>
            <person name="Regsiter A."/>
        </authorList>
    </citation>
    <scope>NUCLEOTIDE SEQUENCE [LARGE SCALE GENOMIC DNA]</scope>
</reference>
<dbReference type="Gene3D" id="3.40.50.300">
    <property type="entry name" value="P-loop containing nucleotide triphosphate hydrolases"/>
    <property type="match status" value="1"/>
</dbReference>
<proteinExistence type="predicted"/>
<keyword evidence="5" id="KW-1185">Reference proteome</keyword>
<evidence type="ECO:0000256" key="2">
    <source>
        <dbReference type="SAM" id="Phobius"/>
    </source>
</evidence>
<feature type="compositionally biased region" description="Polar residues" evidence="1">
    <location>
        <begin position="375"/>
        <end position="400"/>
    </location>
</feature>
<protein>
    <submittedName>
        <fullName evidence="4">Zonular occludens toxin family protein</fullName>
    </submittedName>
</protein>
<keyword evidence="2" id="KW-0472">Membrane</keyword>
<evidence type="ECO:0000313" key="4">
    <source>
        <dbReference type="EMBL" id="CEG16472.1"/>
    </source>
</evidence>
<dbReference type="InterPro" id="IPR008900">
    <property type="entry name" value="Zot_N"/>
</dbReference>
<dbReference type="AlphaFoldDB" id="A0A0U5FDH0"/>
<accession>A0A0U5FDH0</accession>
<dbReference type="RefSeq" id="WP_040145268.1">
    <property type="nucleotide sequence ID" value="NZ_CAVLIX010000077.1"/>
</dbReference>
<dbReference type="Pfam" id="PF05707">
    <property type="entry name" value="Zot"/>
    <property type="match status" value="1"/>
</dbReference>
<evidence type="ECO:0000259" key="3">
    <source>
        <dbReference type="Pfam" id="PF05707"/>
    </source>
</evidence>
<keyword evidence="2" id="KW-0812">Transmembrane</keyword>